<evidence type="ECO:0000256" key="1">
    <source>
        <dbReference type="SAM" id="Phobius"/>
    </source>
</evidence>
<keyword evidence="1" id="KW-1133">Transmembrane helix</keyword>
<dbReference type="AlphaFoldDB" id="A0AA43Q4M8"/>
<gene>
    <name evidence="2" type="ORF">PSU93_10730</name>
</gene>
<keyword evidence="3" id="KW-1185">Reference proteome</keyword>
<name>A0AA43Q4M8_9GAMM</name>
<organism evidence="2 3">
    <name type="scientific">Candidatus Methylobacter titanis</name>
    <dbReference type="NCBI Taxonomy" id="3053457"/>
    <lineage>
        <taxon>Bacteria</taxon>
        <taxon>Pseudomonadati</taxon>
        <taxon>Pseudomonadota</taxon>
        <taxon>Gammaproteobacteria</taxon>
        <taxon>Methylococcales</taxon>
        <taxon>Methylococcaceae</taxon>
        <taxon>Methylobacter</taxon>
    </lineage>
</organism>
<dbReference type="SUPFAM" id="SSF53335">
    <property type="entry name" value="S-adenosyl-L-methionine-dependent methyltransferases"/>
    <property type="match status" value="1"/>
</dbReference>
<evidence type="ECO:0000313" key="3">
    <source>
        <dbReference type="Proteomes" id="UP001160519"/>
    </source>
</evidence>
<keyword evidence="1" id="KW-0812">Transmembrane</keyword>
<dbReference type="InterPro" id="IPR029063">
    <property type="entry name" value="SAM-dependent_MTases_sf"/>
</dbReference>
<keyword evidence="1" id="KW-0472">Membrane</keyword>
<proteinExistence type="predicted"/>
<reference evidence="2" key="1">
    <citation type="submission" date="2023-01" db="EMBL/GenBank/DDBJ databases">
        <title>Biogeochemical cycle of methane in antarctic sediments.</title>
        <authorList>
            <person name="Roldan D.M."/>
            <person name="Menes R.J."/>
        </authorList>
    </citation>
    <scope>NUCLEOTIDE SEQUENCE [LARGE SCALE GENOMIC DNA]</scope>
    <source>
        <strain evidence="2">K-2018 MAG008</strain>
    </source>
</reference>
<keyword evidence="2" id="KW-0808">Transferase</keyword>
<sequence>MILSTTPLQAAWKWSLSSLYKQNRVKKISDTESSTHYPIKLLRYWFMYHLIKEEQVRLGRPLRVCEIGVDRGQMRCYMQDAGFTDIACWEAVDYKLQPELMESGYTKQIQANVDLPDFNLAEKYDVIIVLHLLEHLFKPEQLVSKLSPSLVSGGVLIGGFPTVPQLLQAYRQKKNRLTAANFGHVSTFSPQRVKNMAKSCGLSLNFLSGTYFLRKRNFSLENFKGWVRVNLFWGMLFPALGAEIYWLMRK</sequence>
<dbReference type="Pfam" id="PF13489">
    <property type="entry name" value="Methyltransf_23"/>
    <property type="match status" value="1"/>
</dbReference>
<dbReference type="GO" id="GO:0032259">
    <property type="term" value="P:methylation"/>
    <property type="evidence" value="ECO:0007669"/>
    <property type="project" value="UniProtKB-KW"/>
</dbReference>
<comment type="caution">
    <text evidence="2">The sequence shown here is derived from an EMBL/GenBank/DDBJ whole genome shotgun (WGS) entry which is preliminary data.</text>
</comment>
<accession>A0AA43Q4M8</accession>
<dbReference type="Proteomes" id="UP001160519">
    <property type="component" value="Unassembled WGS sequence"/>
</dbReference>
<dbReference type="GO" id="GO:0008168">
    <property type="term" value="F:methyltransferase activity"/>
    <property type="evidence" value="ECO:0007669"/>
    <property type="project" value="UniProtKB-KW"/>
</dbReference>
<dbReference type="Gene3D" id="3.40.50.150">
    <property type="entry name" value="Vaccinia Virus protein VP39"/>
    <property type="match status" value="1"/>
</dbReference>
<feature type="transmembrane region" description="Helical" evidence="1">
    <location>
        <begin position="225"/>
        <end position="248"/>
    </location>
</feature>
<evidence type="ECO:0000313" key="2">
    <source>
        <dbReference type="EMBL" id="MDI1231614.1"/>
    </source>
</evidence>
<keyword evidence="2" id="KW-0489">Methyltransferase</keyword>
<protein>
    <submittedName>
        <fullName evidence="2">Methyltransferase domain-containing protein</fullName>
    </submittedName>
</protein>
<dbReference type="EMBL" id="JAQSDF010000034">
    <property type="protein sequence ID" value="MDI1231614.1"/>
    <property type="molecule type" value="Genomic_DNA"/>
</dbReference>